<evidence type="ECO:0000256" key="3">
    <source>
        <dbReference type="ARBA" id="ARBA00022898"/>
    </source>
</evidence>
<proteinExistence type="inferred from homology"/>
<evidence type="ECO:0000313" key="8">
    <source>
        <dbReference type="Proteomes" id="UP001387364"/>
    </source>
</evidence>
<dbReference type="Proteomes" id="UP001387364">
    <property type="component" value="Chromosome"/>
</dbReference>
<comment type="cofactor">
    <cofactor evidence="1 5">
        <name>pyridoxal 5'-phosphate</name>
        <dbReference type="ChEBI" id="CHEBI:597326"/>
    </cofactor>
</comment>
<protein>
    <submittedName>
        <fullName evidence="7">Alanine--glyoxylate aminotransferase family protein</fullName>
    </submittedName>
</protein>
<evidence type="ECO:0000256" key="1">
    <source>
        <dbReference type="ARBA" id="ARBA00001933"/>
    </source>
</evidence>
<gene>
    <name evidence="7" type="ORF">WDJ61_08025</name>
</gene>
<evidence type="ECO:0000256" key="2">
    <source>
        <dbReference type="ARBA" id="ARBA00009236"/>
    </source>
</evidence>
<dbReference type="InterPro" id="IPR015422">
    <property type="entry name" value="PyrdxlP-dep_Trfase_small"/>
</dbReference>
<evidence type="ECO:0000313" key="7">
    <source>
        <dbReference type="EMBL" id="WXB94562.1"/>
    </source>
</evidence>
<keyword evidence="7" id="KW-0808">Transferase</keyword>
<dbReference type="GO" id="GO:0008483">
    <property type="term" value="F:transaminase activity"/>
    <property type="evidence" value="ECO:0007669"/>
    <property type="project" value="UniProtKB-KW"/>
</dbReference>
<dbReference type="RefSeq" id="WP_338754319.1">
    <property type="nucleotide sequence ID" value="NZ_CP147404.1"/>
</dbReference>
<organism evidence="7 8">
    <name type="scientific">Bacillus kandeliae</name>
    <dbReference type="NCBI Taxonomy" id="3129297"/>
    <lineage>
        <taxon>Bacteria</taxon>
        <taxon>Bacillati</taxon>
        <taxon>Bacillota</taxon>
        <taxon>Bacilli</taxon>
        <taxon>Bacillales</taxon>
        <taxon>Bacillaceae</taxon>
        <taxon>Bacillus</taxon>
    </lineage>
</organism>
<dbReference type="PANTHER" id="PTHR21152:SF40">
    <property type="entry name" value="ALANINE--GLYOXYLATE AMINOTRANSFERASE"/>
    <property type="match status" value="1"/>
</dbReference>
<dbReference type="PIRSF" id="PIRSF000524">
    <property type="entry name" value="SPT"/>
    <property type="match status" value="1"/>
</dbReference>
<dbReference type="EMBL" id="CP147404">
    <property type="protein sequence ID" value="WXB94562.1"/>
    <property type="molecule type" value="Genomic_DNA"/>
</dbReference>
<keyword evidence="3" id="KW-0663">Pyridoxal phosphate</keyword>
<dbReference type="SUPFAM" id="SSF53383">
    <property type="entry name" value="PLP-dependent transferases"/>
    <property type="match status" value="1"/>
</dbReference>
<evidence type="ECO:0000256" key="4">
    <source>
        <dbReference type="RuleBase" id="RU004075"/>
    </source>
</evidence>
<dbReference type="InterPro" id="IPR015424">
    <property type="entry name" value="PyrdxlP-dep_Trfase"/>
</dbReference>
<accession>A0ABZ2NAF2</accession>
<dbReference type="PROSITE" id="PS00595">
    <property type="entry name" value="AA_TRANSFER_CLASS_5"/>
    <property type="match status" value="1"/>
</dbReference>
<dbReference type="Gene3D" id="3.90.1150.10">
    <property type="entry name" value="Aspartate Aminotransferase, domain 1"/>
    <property type="match status" value="1"/>
</dbReference>
<evidence type="ECO:0000259" key="6">
    <source>
        <dbReference type="Pfam" id="PF00266"/>
    </source>
</evidence>
<keyword evidence="8" id="KW-1185">Reference proteome</keyword>
<dbReference type="InterPro" id="IPR024169">
    <property type="entry name" value="SP_NH2Trfase/AEP_transaminase"/>
</dbReference>
<dbReference type="Gene3D" id="3.40.640.10">
    <property type="entry name" value="Type I PLP-dependent aspartate aminotransferase-like (Major domain)"/>
    <property type="match status" value="1"/>
</dbReference>
<dbReference type="Pfam" id="PF00266">
    <property type="entry name" value="Aminotran_5"/>
    <property type="match status" value="1"/>
</dbReference>
<dbReference type="CDD" id="cd06451">
    <property type="entry name" value="AGAT_like"/>
    <property type="match status" value="1"/>
</dbReference>
<keyword evidence="7" id="KW-0032">Aminotransferase</keyword>
<feature type="domain" description="Aminotransferase class V" evidence="6">
    <location>
        <begin position="35"/>
        <end position="336"/>
    </location>
</feature>
<dbReference type="InterPro" id="IPR000192">
    <property type="entry name" value="Aminotrans_V_dom"/>
</dbReference>
<dbReference type="InterPro" id="IPR020578">
    <property type="entry name" value="Aminotrans_V_PyrdxlP_BS"/>
</dbReference>
<dbReference type="InterPro" id="IPR015421">
    <property type="entry name" value="PyrdxlP-dep_Trfase_major"/>
</dbReference>
<comment type="similarity">
    <text evidence="2 4">Belongs to the class-V pyridoxal-phosphate-dependent aminotransferase family.</text>
</comment>
<sequence>MINELLPPKRILMGPGPSDVHPHVLKSMVTPLLGHLDPAFLTIMDETMELLRQVYQTKNKATMAMSGTGSAGMETVFVNLIEPGDKVLIGVNGLFGERMVDVAERCGAEVIQVKAPWGQIIDPQQIKEMLQQHKNIKVVAVVHAETSTGVRQPLEEISHIVHEHEALFVCDMVTSLGGCPTDIDQVGVDAAYSGTQKCLSAPPGLAPVTFSARAVDVMAKRKQKVQSWYLDLSMIQAYWSEDSERFYHHTAPITMIYSLREALRLIVNEGLENVFARHKRYGDSLHAGLEAMGLSLLVEKEHRLSQLTSVNIPEGVDDLAVRKRLLEKYSLEIGGGLGELKGKVWRIGLMGYNARQENVTYMLAALEDVLKEENCNIEHGVALQAAEKLMNK</sequence>
<evidence type="ECO:0000256" key="5">
    <source>
        <dbReference type="RuleBase" id="RU004504"/>
    </source>
</evidence>
<reference evidence="7 8" key="1">
    <citation type="submission" date="2024-02" db="EMBL/GenBank/DDBJ databases">
        <title>Seven novel Bacillus-like species.</title>
        <authorList>
            <person name="Liu G."/>
        </authorList>
    </citation>
    <scope>NUCLEOTIDE SEQUENCE [LARGE SCALE GENOMIC DNA]</scope>
    <source>
        <strain evidence="7 8">FJAT-52991</strain>
    </source>
</reference>
<dbReference type="PANTHER" id="PTHR21152">
    <property type="entry name" value="AMINOTRANSFERASE CLASS V"/>
    <property type="match status" value="1"/>
</dbReference>
<name>A0ABZ2NAF2_9BACI</name>